<dbReference type="Proteomes" id="UP000721954">
    <property type="component" value="Unassembled WGS sequence"/>
</dbReference>
<evidence type="ECO:0000313" key="6">
    <source>
        <dbReference type="EMBL" id="MBO8202473.1"/>
    </source>
</evidence>
<evidence type="ECO:0000256" key="4">
    <source>
        <dbReference type="SAM" id="Phobius"/>
    </source>
</evidence>
<protein>
    <submittedName>
        <fullName evidence="6">Polysaccharide deacetylase family protein</fullName>
    </submittedName>
</protein>
<keyword evidence="1" id="KW-0479">Metal-binding</keyword>
<keyword evidence="4" id="KW-0812">Transmembrane</keyword>
<evidence type="ECO:0000256" key="2">
    <source>
        <dbReference type="ARBA" id="ARBA00022801"/>
    </source>
</evidence>
<dbReference type="RefSeq" id="WP_209214018.1">
    <property type="nucleotide sequence ID" value="NZ_JAFFZM010000024.1"/>
</dbReference>
<feature type="domain" description="NodB homology" evidence="5">
    <location>
        <begin position="126"/>
        <end position="306"/>
    </location>
</feature>
<dbReference type="SUPFAM" id="SSF88713">
    <property type="entry name" value="Glycoside hydrolase/deacetylase"/>
    <property type="match status" value="1"/>
</dbReference>
<dbReference type="InterPro" id="IPR050248">
    <property type="entry name" value="Polysacc_deacetylase_ArnD"/>
</dbReference>
<dbReference type="PANTHER" id="PTHR10587:SF133">
    <property type="entry name" value="CHITIN DEACETYLASE 1-RELATED"/>
    <property type="match status" value="1"/>
</dbReference>
<comment type="caution">
    <text evidence="6">The sequence shown here is derived from an EMBL/GenBank/DDBJ whole genome shotgun (WGS) entry which is preliminary data.</text>
</comment>
<dbReference type="InterPro" id="IPR011330">
    <property type="entry name" value="Glyco_hydro/deAcase_b/a-brl"/>
</dbReference>
<evidence type="ECO:0000259" key="5">
    <source>
        <dbReference type="PROSITE" id="PS51677"/>
    </source>
</evidence>
<evidence type="ECO:0000256" key="3">
    <source>
        <dbReference type="SAM" id="MobiDB-lite"/>
    </source>
</evidence>
<reference evidence="6 7" key="1">
    <citation type="submission" date="2021-02" db="EMBL/GenBank/DDBJ databases">
        <title>Streptomyces spirodelae sp. nov., isolated from duckweed.</title>
        <authorList>
            <person name="Saimee Y."/>
            <person name="Duangmal K."/>
        </authorList>
    </citation>
    <scope>NUCLEOTIDE SEQUENCE [LARGE SCALE GENOMIC DNA]</scope>
    <source>
        <strain evidence="6 7">DSM 42105</strain>
    </source>
</reference>
<organism evidence="6 7">
    <name type="scientific">Streptomyces smyrnaeus</name>
    <dbReference type="NCBI Taxonomy" id="1387713"/>
    <lineage>
        <taxon>Bacteria</taxon>
        <taxon>Bacillati</taxon>
        <taxon>Actinomycetota</taxon>
        <taxon>Actinomycetes</taxon>
        <taxon>Kitasatosporales</taxon>
        <taxon>Streptomycetaceae</taxon>
        <taxon>Streptomyces</taxon>
    </lineage>
</organism>
<dbReference type="EMBL" id="JAFFZM010000024">
    <property type="protein sequence ID" value="MBO8202473.1"/>
    <property type="molecule type" value="Genomic_DNA"/>
</dbReference>
<evidence type="ECO:0000256" key="1">
    <source>
        <dbReference type="ARBA" id="ARBA00022723"/>
    </source>
</evidence>
<dbReference type="PROSITE" id="PS51677">
    <property type="entry name" value="NODB"/>
    <property type="match status" value="1"/>
</dbReference>
<feature type="compositionally biased region" description="Low complexity" evidence="3">
    <location>
        <begin position="44"/>
        <end position="61"/>
    </location>
</feature>
<dbReference type="InterPro" id="IPR002509">
    <property type="entry name" value="NODB_dom"/>
</dbReference>
<dbReference type="GeneID" id="96262839"/>
<dbReference type="Pfam" id="PF01522">
    <property type="entry name" value="Polysacc_deac_1"/>
    <property type="match status" value="1"/>
</dbReference>
<proteinExistence type="predicted"/>
<dbReference type="Gene3D" id="3.20.20.370">
    <property type="entry name" value="Glycoside hydrolase/deacetylase"/>
    <property type="match status" value="1"/>
</dbReference>
<gene>
    <name evidence="6" type="ORF">JW613_29935</name>
</gene>
<keyword evidence="2" id="KW-0378">Hydrolase</keyword>
<keyword evidence="4" id="KW-0472">Membrane</keyword>
<dbReference type="PANTHER" id="PTHR10587">
    <property type="entry name" value="GLYCOSYL TRANSFERASE-RELATED"/>
    <property type="match status" value="1"/>
</dbReference>
<feature type="compositionally biased region" description="Low complexity" evidence="3">
    <location>
        <begin position="67"/>
        <end position="81"/>
    </location>
</feature>
<keyword evidence="7" id="KW-1185">Reference proteome</keyword>
<keyword evidence="4" id="KW-1133">Transmembrane helix</keyword>
<sequence>MRSDSHIVSRRALLCVGLGVGTASVTGVGVGLLVHEDSGGGRHPGAAAGHRGGPASASAPAPGGPDSGRAAPGPRAAGKAPQLHRAAPDSYRLRPLAGETSMGAPKAHPPVRTHAETRLPALQGRDVMALTFDDGPHPEHTPALLDVLRRHGVQATFFVVGENAAAFPDLLHAIAADGHVVGNHSYTHRQLPRLPKAEVRGELGRTSELIDRVVGTPPRWCRAPYGDWHPPSLKVCADLGMEPMNWSVDTQDWARPGTARIVRAVTENAAPGAIVLHHDGGGPRHQTVAAVDRYLPLLRERGFTCVRPYV</sequence>
<dbReference type="CDD" id="cd10917">
    <property type="entry name" value="CE4_NodB_like_6s_7s"/>
    <property type="match status" value="1"/>
</dbReference>
<feature type="region of interest" description="Disordered" evidence="3">
    <location>
        <begin position="41"/>
        <end position="89"/>
    </location>
</feature>
<feature type="transmembrane region" description="Helical" evidence="4">
    <location>
        <begin position="12"/>
        <end position="34"/>
    </location>
</feature>
<evidence type="ECO:0000313" key="7">
    <source>
        <dbReference type="Proteomes" id="UP000721954"/>
    </source>
</evidence>
<accession>A0ABS3Y492</accession>
<name>A0ABS3Y492_9ACTN</name>